<evidence type="ECO:0000256" key="5">
    <source>
        <dbReference type="ARBA" id="ARBA00022837"/>
    </source>
</evidence>
<comment type="subcellular location">
    <subcellularLocation>
        <location evidence="1">Cytoplasm</location>
    </subcellularLocation>
</comment>
<dbReference type="Pfam" id="PF13499">
    <property type="entry name" value="EF-hand_7"/>
    <property type="match status" value="2"/>
</dbReference>
<comment type="caution">
    <text evidence="7">The sequence shown here is derived from an EMBL/GenBank/DDBJ whole genome shotgun (WGS) entry which is preliminary data.</text>
</comment>
<proteinExistence type="predicted"/>
<keyword evidence="5" id="KW-0106">Calcium</keyword>
<dbReference type="InterPro" id="IPR018247">
    <property type="entry name" value="EF_Hand_1_Ca_BS"/>
</dbReference>
<dbReference type="CDD" id="cd16183">
    <property type="entry name" value="EFh_PEF_ALG-2"/>
    <property type="match status" value="1"/>
</dbReference>
<dbReference type="EMBL" id="JARGDH010000002">
    <property type="protein sequence ID" value="KAL0276938.1"/>
    <property type="molecule type" value="Genomic_DNA"/>
</dbReference>
<dbReference type="GO" id="GO:0005509">
    <property type="term" value="F:calcium ion binding"/>
    <property type="evidence" value="ECO:0007669"/>
    <property type="project" value="InterPro"/>
</dbReference>
<keyword evidence="3" id="KW-0479">Metal-binding</keyword>
<keyword evidence="4" id="KW-0677">Repeat</keyword>
<dbReference type="SUPFAM" id="SSF47473">
    <property type="entry name" value="EF-hand"/>
    <property type="match status" value="1"/>
</dbReference>
<dbReference type="PROSITE" id="PS50222">
    <property type="entry name" value="EF_HAND_2"/>
    <property type="match status" value="2"/>
</dbReference>
<evidence type="ECO:0000256" key="2">
    <source>
        <dbReference type="ARBA" id="ARBA00022490"/>
    </source>
</evidence>
<dbReference type="GO" id="GO:0048306">
    <property type="term" value="F:calcium-dependent protein binding"/>
    <property type="evidence" value="ECO:0007669"/>
    <property type="project" value="UniProtKB-ARBA"/>
</dbReference>
<reference evidence="7" key="1">
    <citation type="journal article" date="2024" name="Gigascience">
        <title>Chromosome-level genome of the poultry shaft louse Menopon gallinae provides insight into the host-switching and adaptive evolution of parasitic lice.</title>
        <authorList>
            <person name="Xu Y."/>
            <person name="Ma L."/>
            <person name="Liu S."/>
            <person name="Liang Y."/>
            <person name="Liu Q."/>
            <person name="He Z."/>
            <person name="Tian L."/>
            <person name="Duan Y."/>
            <person name="Cai W."/>
            <person name="Li H."/>
            <person name="Song F."/>
        </authorList>
    </citation>
    <scope>NUCLEOTIDE SEQUENCE</scope>
    <source>
        <strain evidence="7">Cailab_2023a</strain>
    </source>
</reference>
<organism evidence="7">
    <name type="scientific">Menopon gallinae</name>
    <name type="common">poultry shaft louse</name>
    <dbReference type="NCBI Taxonomy" id="328185"/>
    <lineage>
        <taxon>Eukaryota</taxon>
        <taxon>Metazoa</taxon>
        <taxon>Ecdysozoa</taxon>
        <taxon>Arthropoda</taxon>
        <taxon>Hexapoda</taxon>
        <taxon>Insecta</taxon>
        <taxon>Pterygota</taxon>
        <taxon>Neoptera</taxon>
        <taxon>Paraneoptera</taxon>
        <taxon>Psocodea</taxon>
        <taxon>Troctomorpha</taxon>
        <taxon>Phthiraptera</taxon>
        <taxon>Amblycera</taxon>
        <taxon>Menoponidae</taxon>
        <taxon>Menopon</taxon>
    </lineage>
</organism>
<keyword evidence="2" id="KW-0963">Cytoplasm</keyword>
<evidence type="ECO:0000259" key="6">
    <source>
        <dbReference type="PROSITE" id="PS50222"/>
    </source>
</evidence>
<evidence type="ECO:0000313" key="7">
    <source>
        <dbReference type="EMBL" id="KAL0276938.1"/>
    </source>
</evidence>
<dbReference type="InterPro" id="IPR051426">
    <property type="entry name" value="Peflin/Sorcin_CaBP"/>
</dbReference>
<sequence>MTWQQLNCESHEPRKLVILLQLYCTFISISCVREFFLVLKMSSEFPSREFLWDVFQRVDRDKSGQISADELQQALSNGSWTPFNPQTVNLMISMFDKHNNGTIGFEEFGALWKYVTDWQNCFRSFDRDNSGTIEKGEFQTALQSFGYRLSDHIVDLLIGRFDRSRLGAIRFDDFIACCIILHTLTNAFRERDTDLDGVITIQYEEFLSMILLSVIM</sequence>
<dbReference type="GO" id="GO:0005737">
    <property type="term" value="C:cytoplasm"/>
    <property type="evidence" value="ECO:0007669"/>
    <property type="project" value="UniProtKB-SubCell"/>
</dbReference>
<protein>
    <recommendedName>
        <fullName evidence="6">EF-hand domain-containing protein</fullName>
    </recommendedName>
</protein>
<evidence type="ECO:0000256" key="4">
    <source>
        <dbReference type="ARBA" id="ARBA00022737"/>
    </source>
</evidence>
<dbReference type="InterPro" id="IPR002048">
    <property type="entry name" value="EF_hand_dom"/>
</dbReference>
<name>A0AAW2I589_9NEOP</name>
<dbReference type="InterPro" id="IPR011992">
    <property type="entry name" value="EF-hand-dom_pair"/>
</dbReference>
<dbReference type="AlphaFoldDB" id="A0AAW2I589"/>
<gene>
    <name evidence="7" type="ORF">PYX00_004396</name>
</gene>
<dbReference type="PROSITE" id="PS00018">
    <property type="entry name" value="EF_HAND_1"/>
    <property type="match status" value="2"/>
</dbReference>
<feature type="domain" description="EF-hand" evidence="6">
    <location>
        <begin position="46"/>
        <end position="81"/>
    </location>
</feature>
<feature type="domain" description="EF-hand" evidence="6">
    <location>
        <begin position="113"/>
        <end position="148"/>
    </location>
</feature>
<accession>A0AAW2I589</accession>
<dbReference type="PANTHER" id="PTHR46212">
    <property type="entry name" value="PEFLIN"/>
    <property type="match status" value="1"/>
</dbReference>
<dbReference type="Gene3D" id="1.10.238.10">
    <property type="entry name" value="EF-hand"/>
    <property type="match status" value="1"/>
</dbReference>
<dbReference type="SMART" id="SM00054">
    <property type="entry name" value="EFh"/>
    <property type="match status" value="5"/>
</dbReference>
<dbReference type="PANTHER" id="PTHR46212:SF9">
    <property type="entry name" value="PROGRAMMED CELL DEATH PROTEIN 6"/>
    <property type="match status" value="1"/>
</dbReference>
<evidence type="ECO:0000256" key="1">
    <source>
        <dbReference type="ARBA" id="ARBA00004496"/>
    </source>
</evidence>
<evidence type="ECO:0000256" key="3">
    <source>
        <dbReference type="ARBA" id="ARBA00022723"/>
    </source>
</evidence>